<keyword evidence="3" id="KW-0808">Transferase</keyword>
<feature type="region of interest" description="Disordered" evidence="7">
    <location>
        <begin position="192"/>
        <end position="214"/>
    </location>
</feature>
<protein>
    <recommendedName>
        <fullName evidence="1">non-specific serine/threonine protein kinase</fullName>
        <ecNumber evidence="1">2.7.11.1</ecNumber>
    </recommendedName>
</protein>
<dbReference type="PROSITE" id="PS50088">
    <property type="entry name" value="ANK_REPEAT"/>
    <property type="match status" value="3"/>
</dbReference>
<dbReference type="PROSITE" id="PS50297">
    <property type="entry name" value="ANK_REP_REGION"/>
    <property type="match status" value="3"/>
</dbReference>
<dbReference type="PANTHER" id="PTHR11042">
    <property type="entry name" value="EUKARYOTIC TRANSLATION INITIATION FACTOR 2-ALPHA KINASE EIF2-ALPHA KINASE -RELATED"/>
    <property type="match status" value="1"/>
</dbReference>
<evidence type="ECO:0000256" key="6">
    <source>
        <dbReference type="ARBA" id="ARBA00022840"/>
    </source>
</evidence>
<keyword evidence="5" id="KW-0418">Kinase</keyword>
<dbReference type="InterPro" id="IPR017441">
    <property type="entry name" value="Protein_kinase_ATP_BS"/>
</dbReference>
<dbReference type="SMART" id="SM00220">
    <property type="entry name" value="S_TKc"/>
    <property type="match status" value="1"/>
</dbReference>
<dbReference type="SUPFAM" id="SSF56112">
    <property type="entry name" value="Protein kinase-like (PK-like)"/>
    <property type="match status" value="1"/>
</dbReference>
<dbReference type="GO" id="GO:0005737">
    <property type="term" value="C:cytoplasm"/>
    <property type="evidence" value="ECO:0007669"/>
    <property type="project" value="TreeGrafter"/>
</dbReference>
<dbReference type="GO" id="GO:0005524">
    <property type="term" value="F:ATP binding"/>
    <property type="evidence" value="ECO:0007669"/>
    <property type="project" value="UniProtKB-UniRule"/>
</dbReference>
<dbReference type="InterPro" id="IPR011009">
    <property type="entry name" value="Kinase-like_dom_sf"/>
</dbReference>
<keyword evidence="2" id="KW-0723">Serine/threonine-protein kinase</keyword>
<dbReference type="SUPFAM" id="SSF48403">
    <property type="entry name" value="Ankyrin repeat"/>
    <property type="match status" value="1"/>
</dbReference>
<dbReference type="InterPro" id="IPR050339">
    <property type="entry name" value="CC_SR_Kinase"/>
</dbReference>
<evidence type="ECO:0000313" key="9">
    <source>
        <dbReference type="EMBL" id="CAD7230291.1"/>
    </source>
</evidence>
<sequence length="745" mass="84686">MFALSREPASSQVVLWRNYEESELLPLGSREDLHVGDRWYDGEAIRWVTDSIPSDIAFLISDPSAAAGLDEGVFRVFGDQNLKDSVAISYNRIHPEKSVGIFKTEMQWLHLFCILPGYHPVVKILLVNGADPNSIDSHFKWTPLSWTTTSRTAKVLIETKAKVNARNERGETPLYVATMNDRHSVVEVLLSNHADPKATTSSQQRSPLHEARSGETAGLLIQKGAVVDCRDKWGRTPLHDAVTAGREDVVRILLANNASLHIADEGGETPLQKVKSENITQLVLQHVPDLNQQNEEGNTLLHLWCQDGNEEAVKCLLKQGVDNDIQNKKGETALDIARAKGALHIAALFPEQLWSASTSTGRFKQEFQILKDEKHKDGFLGKGSFGRVYKAREQRTNRVYAVKCIPFKDSPQNIANVLQEVRAAVELSKKSGIVVEYHDAWIEENESDDNDDSEFSEDEDDSSSTTEGEPDENETSNSAVSEEKQEELNNITSQERNQQLKNMRNGLKRSCNSDDRDGTDSKEDSDSNGGYEYNLYLQMELMDFSLQEFIRMRNQNYFKTNHRQLMSEDRRTAIRIFRDLCRAVDRFHKYGIHRDFKPENILISELEPEGGDTSKRYAVKLGDLGLAVKHHDRWSTANVGTPLYAAPEQWVTEARQTKYGSEADIYPLGLILIELLLPMEENERDDLFLENLHMKEVTIPEEIQYILDKEHLDLLERTLSHDPTQRPSADDLWYYFEEVSSAQKR</sequence>
<keyword evidence="4" id="KW-0547">Nucleotide-binding</keyword>
<name>A0A7R8ZSQ4_9CRUS</name>
<proteinExistence type="predicted"/>
<feature type="compositionally biased region" description="Basic and acidic residues" evidence="7">
    <location>
        <begin position="511"/>
        <end position="525"/>
    </location>
</feature>
<dbReference type="PROSITE" id="PS00107">
    <property type="entry name" value="PROTEIN_KINASE_ATP"/>
    <property type="match status" value="1"/>
</dbReference>
<reference evidence="9" key="1">
    <citation type="submission" date="2020-11" db="EMBL/GenBank/DDBJ databases">
        <authorList>
            <person name="Tran Van P."/>
        </authorList>
    </citation>
    <scope>NUCLEOTIDE SEQUENCE</scope>
</reference>
<organism evidence="9">
    <name type="scientific">Cyprideis torosa</name>
    <dbReference type="NCBI Taxonomy" id="163714"/>
    <lineage>
        <taxon>Eukaryota</taxon>
        <taxon>Metazoa</taxon>
        <taxon>Ecdysozoa</taxon>
        <taxon>Arthropoda</taxon>
        <taxon>Crustacea</taxon>
        <taxon>Oligostraca</taxon>
        <taxon>Ostracoda</taxon>
        <taxon>Podocopa</taxon>
        <taxon>Podocopida</taxon>
        <taxon>Cytherocopina</taxon>
        <taxon>Cytheroidea</taxon>
        <taxon>Cytherideidae</taxon>
        <taxon>Cyprideis</taxon>
    </lineage>
</organism>
<dbReference type="InterPro" id="IPR000719">
    <property type="entry name" value="Prot_kinase_dom"/>
</dbReference>
<dbReference type="PROSITE" id="PS50011">
    <property type="entry name" value="PROTEIN_KINASE_DOM"/>
    <property type="match status" value="1"/>
</dbReference>
<dbReference type="Pfam" id="PF12796">
    <property type="entry name" value="Ank_2"/>
    <property type="match status" value="2"/>
</dbReference>
<dbReference type="GO" id="GO:0004694">
    <property type="term" value="F:eukaryotic translation initiation factor 2alpha kinase activity"/>
    <property type="evidence" value="ECO:0007669"/>
    <property type="project" value="TreeGrafter"/>
</dbReference>
<dbReference type="Gene3D" id="1.10.510.10">
    <property type="entry name" value="Transferase(Phosphotransferase) domain 1"/>
    <property type="match status" value="1"/>
</dbReference>
<dbReference type="InterPro" id="IPR036770">
    <property type="entry name" value="Ankyrin_rpt-contain_sf"/>
</dbReference>
<accession>A0A7R8ZSQ4</accession>
<dbReference type="Pfam" id="PF00069">
    <property type="entry name" value="Pkinase"/>
    <property type="match status" value="1"/>
</dbReference>
<dbReference type="Gene3D" id="1.25.40.20">
    <property type="entry name" value="Ankyrin repeat-containing domain"/>
    <property type="match status" value="3"/>
</dbReference>
<feature type="compositionally biased region" description="Polar residues" evidence="7">
    <location>
        <begin position="488"/>
        <end position="502"/>
    </location>
</feature>
<gene>
    <name evidence="9" type="ORF">CTOB1V02_LOCUS8152</name>
</gene>
<feature type="domain" description="Protein kinase" evidence="8">
    <location>
        <begin position="374"/>
        <end position="736"/>
    </location>
</feature>
<evidence type="ECO:0000256" key="3">
    <source>
        <dbReference type="ARBA" id="ARBA00022679"/>
    </source>
</evidence>
<dbReference type="GO" id="GO:0005634">
    <property type="term" value="C:nucleus"/>
    <property type="evidence" value="ECO:0007669"/>
    <property type="project" value="TreeGrafter"/>
</dbReference>
<dbReference type="SMART" id="SM00248">
    <property type="entry name" value="ANK"/>
    <property type="match status" value="5"/>
</dbReference>
<dbReference type="Gene3D" id="3.30.200.20">
    <property type="entry name" value="Phosphorylase Kinase, domain 1"/>
    <property type="match status" value="1"/>
</dbReference>
<evidence type="ECO:0000256" key="4">
    <source>
        <dbReference type="ARBA" id="ARBA00022741"/>
    </source>
</evidence>
<dbReference type="EMBL" id="OB662588">
    <property type="protein sequence ID" value="CAD7230291.1"/>
    <property type="molecule type" value="Genomic_DNA"/>
</dbReference>
<evidence type="ECO:0000256" key="2">
    <source>
        <dbReference type="ARBA" id="ARBA00022527"/>
    </source>
</evidence>
<dbReference type="PANTHER" id="PTHR11042:SF160">
    <property type="entry name" value="EUKARYOTIC TRANSLATION INITIATION FACTOR 2-ALPHA KINASE 1"/>
    <property type="match status" value="1"/>
</dbReference>
<evidence type="ECO:0000259" key="8">
    <source>
        <dbReference type="PROSITE" id="PS50011"/>
    </source>
</evidence>
<feature type="region of interest" description="Disordered" evidence="7">
    <location>
        <begin position="441"/>
        <end position="530"/>
    </location>
</feature>
<evidence type="ECO:0000256" key="5">
    <source>
        <dbReference type="ARBA" id="ARBA00022777"/>
    </source>
</evidence>
<feature type="compositionally biased region" description="Acidic residues" evidence="7">
    <location>
        <begin position="442"/>
        <end position="474"/>
    </location>
</feature>
<dbReference type="InterPro" id="IPR002110">
    <property type="entry name" value="Ankyrin_rpt"/>
</dbReference>
<dbReference type="OrthoDB" id="909233at2759"/>
<evidence type="ECO:0000256" key="7">
    <source>
        <dbReference type="SAM" id="MobiDB-lite"/>
    </source>
</evidence>
<dbReference type="EC" id="2.7.11.1" evidence="1"/>
<evidence type="ECO:0000256" key="1">
    <source>
        <dbReference type="ARBA" id="ARBA00012513"/>
    </source>
</evidence>
<dbReference type="AlphaFoldDB" id="A0A7R8ZSQ4"/>
<keyword evidence="6" id="KW-0067">ATP-binding</keyword>
<dbReference type="Pfam" id="PF13857">
    <property type="entry name" value="Ank_5"/>
    <property type="match status" value="1"/>
</dbReference>